<dbReference type="RefSeq" id="WP_157747284.1">
    <property type="nucleotide sequence ID" value="NZ_JBFAAC010000009.1"/>
</dbReference>
<evidence type="ECO:0000256" key="1">
    <source>
        <dbReference type="SAM" id="MobiDB-lite"/>
    </source>
</evidence>
<keyword evidence="2" id="KW-0812">Transmembrane</keyword>
<accession>A0A1C5GIY6</accession>
<keyword evidence="4" id="KW-1185">Reference proteome</keyword>
<keyword evidence="2" id="KW-0472">Membrane</keyword>
<proteinExistence type="predicted"/>
<dbReference type="AlphaFoldDB" id="A0A1C5GIY6"/>
<keyword evidence="2" id="KW-1133">Transmembrane helix</keyword>
<evidence type="ECO:0000256" key="2">
    <source>
        <dbReference type="SAM" id="Phobius"/>
    </source>
</evidence>
<reference evidence="3 4" key="1">
    <citation type="submission" date="2016-06" db="EMBL/GenBank/DDBJ databases">
        <authorList>
            <person name="Kjaerup R.B."/>
            <person name="Dalgaard T.S."/>
            <person name="Juul-Madsen H.R."/>
        </authorList>
    </citation>
    <scope>NUCLEOTIDE SEQUENCE [LARGE SCALE GENOMIC DNA]</scope>
    <source>
        <strain evidence="3 4">DSM 43913</strain>
    </source>
</reference>
<dbReference type="GeneID" id="95805790"/>
<feature type="region of interest" description="Disordered" evidence="1">
    <location>
        <begin position="1"/>
        <end position="28"/>
    </location>
</feature>
<dbReference type="EMBL" id="LT607733">
    <property type="protein sequence ID" value="SCG19765.1"/>
    <property type="molecule type" value="Genomic_DNA"/>
</dbReference>
<protein>
    <submittedName>
        <fullName evidence="3">Uncharacterized protein</fullName>
    </submittedName>
</protein>
<sequence>MSNGDTKQLVAEEQDEPAERRPERRDDPDKLLVVMNGALVGVSSAYALSNSLAVTAIAAATAVIVVGAYLVRRER</sequence>
<feature type="transmembrane region" description="Helical" evidence="2">
    <location>
        <begin position="54"/>
        <end position="71"/>
    </location>
</feature>
<gene>
    <name evidence="3" type="ORF">GA0070610_6154</name>
</gene>
<evidence type="ECO:0000313" key="3">
    <source>
        <dbReference type="EMBL" id="SCG19765.1"/>
    </source>
</evidence>
<feature type="transmembrane region" description="Helical" evidence="2">
    <location>
        <begin position="31"/>
        <end position="48"/>
    </location>
</feature>
<dbReference type="Proteomes" id="UP000198251">
    <property type="component" value="Chromosome I"/>
</dbReference>
<name>A0A1C5GIY6_MICEH</name>
<organism evidence="3 4">
    <name type="scientific">Micromonospora echinofusca</name>
    <dbReference type="NCBI Taxonomy" id="47858"/>
    <lineage>
        <taxon>Bacteria</taxon>
        <taxon>Bacillati</taxon>
        <taxon>Actinomycetota</taxon>
        <taxon>Actinomycetes</taxon>
        <taxon>Micromonosporales</taxon>
        <taxon>Micromonosporaceae</taxon>
        <taxon>Micromonospora</taxon>
    </lineage>
</organism>
<evidence type="ECO:0000313" key="4">
    <source>
        <dbReference type="Proteomes" id="UP000198251"/>
    </source>
</evidence>
<feature type="compositionally biased region" description="Basic and acidic residues" evidence="1">
    <location>
        <begin position="17"/>
        <end position="28"/>
    </location>
</feature>